<gene>
    <name evidence="2" type="ORF">CTE05_23310</name>
</gene>
<dbReference type="SUPFAM" id="SSF53597">
    <property type="entry name" value="Dihydrofolate reductase-like"/>
    <property type="match status" value="1"/>
</dbReference>
<dbReference type="PANTHER" id="PTHR38011">
    <property type="entry name" value="DIHYDROFOLATE REDUCTASE FAMILY PROTEIN (AFU_ORTHOLOGUE AFUA_8G06820)"/>
    <property type="match status" value="1"/>
</dbReference>
<name>A0A511JLH4_9CELL</name>
<dbReference type="OrthoDB" id="2313602at2"/>
<feature type="domain" description="Bacterial bifunctional deaminase-reductase C-terminal" evidence="1">
    <location>
        <begin position="4"/>
        <end position="177"/>
    </location>
</feature>
<dbReference type="GO" id="GO:0009231">
    <property type="term" value="P:riboflavin biosynthetic process"/>
    <property type="evidence" value="ECO:0007669"/>
    <property type="project" value="InterPro"/>
</dbReference>
<dbReference type="Gene3D" id="3.40.430.10">
    <property type="entry name" value="Dihydrofolate Reductase, subunit A"/>
    <property type="match status" value="1"/>
</dbReference>
<dbReference type="RefSeq" id="WP_146846292.1">
    <property type="nucleotide sequence ID" value="NZ_BJWH01000011.1"/>
</dbReference>
<keyword evidence="3" id="KW-1185">Reference proteome</keyword>
<dbReference type="InterPro" id="IPR050765">
    <property type="entry name" value="Riboflavin_Biosynth_HTPR"/>
</dbReference>
<reference evidence="2 3" key="1">
    <citation type="submission" date="2019-07" db="EMBL/GenBank/DDBJ databases">
        <title>Whole genome shotgun sequence of Cellulomonas terrae NBRC 100819.</title>
        <authorList>
            <person name="Hosoyama A."/>
            <person name="Uohara A."/>
            <person name="Ohji S."/>
            <person name="Ichikawa N."/>
        </authorList>
    </citation>
    <scope>NUCLEOTIDE SEQUENCE [LARGE SCALE GENOMIC DNA]</scope>
    <source>
        <strain evidence="2 3">NBRC 100819</strain>
    </source>
</reference>
<dbReference type="AlphaFoldDB" id="A0A511JLH4"/>
<protein>
    <submittedName>
        <fullName evidence="2">Deaminase reductase</fullName>
    </submittedName>
</protein>
<dbReference type="PANTHER" id="PTHR38011:SF12">
    <property type="entry name" value="BIFUNCTIONAL DEAMINASE-REDUCTASE DOMAIN PROTEIN"/>
    <property type="match status" value="1"/>
</dbReference>
<dbReference type="Pfam" id="PF01872">
    <property type="entry name" value="RibD_C"/>
    <property type="match status" value="1"/>
</dbReference>
<dbReference type="InterPro" id="IPR002734">
    <property type="entry name" value="RibDG_C"/>
</dbReference>
<dbReference type="InterPro" id="IPR024072">
    <property type="entry name" value="DHFR-like_dom_sf"/>
</dbReference>
<proteinExistence type="predicted"/>
<organism evidence="2 3">
    <name type="scientific">Cellulomonas terrae</name>
    <dbReference type="NCBI Taxonomy" id="311234"/>
    <lineage>
        <taxon>Bacteria</taxon>
        <taxon>Bacillati</taxon>
        <taxon>Actinomycetota</taxon>
        <taxon>Actinomycetes</taxon>
        <taxon>Micrococcales</taxon>
        <taxon>Cellulomonadaceae</taxon>
        <taxon>Cellulomonas</taxon>
    </lineage>
</organism>
<dbReference type="GO" id="GO:0008703">
    <property type="term" value="F:5-amino-6-(5-phosphoribosylamino)uracil reductase activity"/>
    <property type="evidence" value="ECO:0007669"/>
    <property type="project" value="InterPro"/>
</dbReference>
<accession>A0A511JLH4</accession>
<evidence type="ECO:0000313" key="2">
    <source>
        <dbReference type="EMBL" id="GEL98784.1"/>
    </source>
</evidence>
<sequence length="195" mass="20455">MGIVRVSISVSLDGYSSGPDVSEQDPMGVGGERLHRWLFPAAGGAADPADAAISADLFARTGAVVVGRRTYDIGVDLWGDTPFPVPTFVVTHREHEPRPMTSATFTFVTDGVASAVAQAVAAAGDKDVLVMGGAEVVRQAIGAGLVDEVTLNLVPVLLHRGARLLDLDSDEHTELVRTGVVATAEATHLTYRVVR</sequence>
<dbReference type="EMBL" id="BJWH01000011">
    <property type="protein sequence ID" value="GEL98784.1"/>
    <property type="molecule type" value="Genomic_DNA"/>
</dbReference>
<evidence type="ECO:0000313" key="3">
    <source>
        <dbReference type="Proteomes" id="UP000321049"/>
    </source>
</evidence>
<comment type="caution">
    <text evidence="2">The sequence shown here is derived from an EMBL/GenBank/DDBJ whole genome shotgun (WGS) entry which is preliminary data.</text>
</comment>
<evidence type="ECO:0000259" key="1">
    <source>
        <dbReference type="Pfam" id="PF01872"/>
    </source>
</evidence>
<dbReference type="Proteomes" id="UP000321049">
    <property type="component" value="Unassembled WGS sequence"/>
</dbReference>